<keyword evidence="6 13" id="KW-0963">Cytoplasm</keyword>
<evidence type="ECO:0000256" key="8">
    <source>
        <dbReference type="ARBA" id="ARBA00022977"/>
    </source>
</evidence>
<dbReference type="EMBL" id="JACVDC010000123">
    <property type="protein sequence ID" value="MBC9798491.1"/>
    <property type="molecule type" value="Genomic_DNA"/>
</dbReference>
<dbReference type="FunFam" id="3.20.20.70:FF:000049">
    <property type="entry name" value="Thiazole synthase"/>
    <property type="match status" value="1"/>
</dbReference>
<evidence type="ECO:0000256" key="9">
    <source>
        <dbReference type="ARBA" id="ARBA00023270"/>
    </source>
</evidence>
<evidence type="ECO:0000313" key="15">
    <source>
        <dbReference type="EMBL" id="MBC9798491.1"/>
    </source>
</evidence>
<evidence type="ECO:0000256" key="3">
    <source>
        <dbReference type="ARBA" id="ARBA00004948"/>
    </source>
</evidence>
<dbReference type="HAMAP" id="MF_00443">
    <property type="entry name" value="ThiG"/>
    <property type="match status" value="1"/>
</dbReference>
<comment type="subcellular location">
    <subcellularLocation>
        <location evidence="2 13">Cytoplasm</location>
    </subcellularLocation>
</comment>
<dbReference type="GO" id="GO:1990107">
    <property type="term" value="F:thiazole synthase activity"/>
    <property type="evidence" value="ECO:0007669"/>
    <property type="project" value="UniProtKB-EC"/>
</dbReference>
<keyword evidence="8 13" id="KW-0784">Thiamine biosynthesis</keyword>
<dbReference type="CDD" id="cd04728">
    <property type="entry name" value="ThiG"/>
    <property type="match status" value="1"/>
</dbReference>
<dbReference type="EC" id="2.8.1.10" evidence="4 13"/>
<feature type="active site" description="Schiff-base intermediate with DXP" evidence="13">
    <location>
        <position position="98"/>
    </location>
</feature>
<dbReference type="PANTHER" id="PTHR34266">
    <property type="entry name" value="THIAZOLE SYNTHASE"/>
    <property type="match status" value="1"/>
</dbReference>
<feature type="domain" description="Thiazole synthase ThiG" evidence="14">
    <location>
        <begin position="7"/>
        <end position="250"/>
    </location>
</feature>
<evidence type="ECO:0000259" key="14">
    <source>
        <dbReference type="Pfam" id="PF05690"/>
    </source>
</evidence>
<keyword evidence="9 13" id="KW-0704">Schiff base</keyword>
<dbReference type="SUPFAM" id="SSF110399">
    <property type="entry name" value="ThiG-like"/>
    <property type="match status" value="1"/>
</dbReference>
<dbReference type="Gene3D" id="3.20.20.70">
    <property type="entry name" value="Aldolase class I"/>
    <property type="match status" value="1"/>
</dbReference>
<evidence type="ECO:0000256" key="6">
    <source>
        <dbReference type="ARBA" id="ARBA00022490"/>
    </source>
</evidence>
<keyword evidence="16" id="KW-1185">Reference proteome</keyword>
<evidence type="ECO:0000256" key="4">
    <source>
        <dbReference type="ARBA" id="ARBA00011960"/>
    </source>
</evidence>
<dbReference type="RefSeq" id="WP_187967608.1">
    <property type="nucleotide sequence ID" value="NZ_JACVDC010000123.1"/>
</dbReference>
<evidence type="ECO:0000256" key="1">
    <source>
        <dbReference type="ARBA" id="ARBA00002834"/>
    </source>
</evidence>
<comment type="caution">
    <text evidence="15">The sequence shown here is derived from an EMBL/GenBank/DDBJ whole genome shotgun (WGS) entry which is preliminary data.</text>
</comment>
<name>A0A926Q5T3_9FLAO</name>
<organism evidence="15 16">
    <name type="scientific">Sinomicrobium weinanense</name>
    <dbReference type="NCBI Taxonomy" id="2842200"/>
    <lineage>
        <taxon>Bacteria</taxon>
        <taxon>Pseudomonadati</taxon>
        <taxon>Bacteroidota</taxon>
        <taxon>Flavobacteriia</taxon>
        <taxon>Flavobacteriales</taxon>
        <taxon>Flavobacteriaceae</taxon>
        <taxon>Sinomicrobium</taxon>
    </lineage>
</organism>
<feature type="binding site" evidence="13">
    <location>
        <begin position="207"/>
        <end position="208"/>
    </location>
    <ligand>
        <name>1-deoxy-D-xylulose 5-phosphate</name>
        <dbReference type="ChEBI" id="CHEBI:57792"/>
    </ligand>
</feature>
<evidence type="ECO:0000313" key="16">
    <source>
        <dbReference type="Proteomes" id="UP000653730"/>
    </source>
</evidence>
<reference evidence="15 16" key="1">
    <citation type="submission" date="2020-09" db="EMBL/GenBank/DDBJ databases">
        <title>Sinomicrobium weinanense sp. nov., a halophilic bacteria isolated from saline-alkali soil.</title>
        <authorList>
            <person name="Wu P."/>
            <person name="Ren H."/>
            <person name="Mei Y."/>
            <person name="Liang Y."/>
            <person name="Chen Z."/>
        </authorList>
    </citation>
    <scope>NUCLEOTIDE SEQUENCE [LARGE SCALE GENOMIC DNA]</scope>
    <source>
        <strain evidence="15 16">FJxs</strain>
    </source>
</reference>
<dbReference type="GO" id="GO:0005737">
    <property type="term" value="C:cytoplasm"/>
    <property type="evidence" value="ECO:0007669"/>
    <property type="project" value="UniProtKB-SubCell"/>
</dbReference>
<protein>
    <recommendedName>
        <fullName evidence="5 13">Thiazole synthase</fullName>
        <ecNumber evidence="4 13">2.8.1.10</ecNumber>
    </recommendedName>
</protein>
<comment type="pathway">
    <text evidence="3 13">Cofactor biosynthesis; thiamine diphosphate biosynthesis.</text>
</comment>
<evidence type="ECO:0000256" key="2">
    <source>
        <dbReference type="ARBA" id="ARBA00004496"/>
    </source>
</evidence>
<dbReference type="AlphaFoldDB" id="A0A926Q5T3"/>
<dbReference type="InterPro" id="IPR033983">
    <property type="entry name" value="Thiazole_synthase_ThiG"/>
</dbReference>
<dbReference type="Proteomes" id="UP000653730">
    <property type="component" value="Unassembled WGS sequence"/>
</dbReference>
<dbReference type="InterPro" id="IPR013785">
    <property type="entry name" value="Aldolase_TIM"/>
</dbReference>
<keyword evidence="7 13" id="KW-0808">Transferase</keyword>
<comment type="catalytic activity">
    <reaction evidence="10 13">
        <text>[ThiS sulfur-carrier protein]-C-terminal-Gly-aminoethanethioate + 2-iminoacetate + 1-deoxy-D-xylulose 5-phosphate = [ThiS sulfur-carrier protein]-C-terminal Gly-Gly + 2-[(2R,5Z)-2-carboxy-4-methylthiazol-5(2H)-ylidene]ethyl phosphate + 2 H2O + H(+)</text>
        <dbReference type="Rhea" id="RHEA:26297"/>
        <dbReference type="Rhea" id="RHEA-COMP:12909"/>
        <dbReference type="Rhea" id="RHEA-COMP:19908"/>
        <dbReference type="ChEBI" id="CHEBI:15377"/>
        <dbReference type="ChEBI" id="CHEBI:15378"/>
        <dbReference type="ChEBI" id="CHEBI:57792"/>
        <dbReference type="ChEBI" id="CHEBI:62899"/>
        <dbReference type="ChEBI" id="CHEBI:77846"/>
        <dbReference type="ChEBI" id="CHEBI:90778"/>
        <dbReference type="ChEBI" id="CHEBI:232372"/>
        <dbReference type="EC" id="2.8.1.10"/>
    </reaction>
</comment>
<accession>A0A926Q5T3</accession>
<evidence type="ECO:0000256" key="5">
    <source>
        <dbReference type="ARBA" id="ARBA00019753"/>
    </source>
</evidence>
<comment type="similarity">
    <text evidence="11 13">Belongs to the ThiG family.</text>
</comment>
<sequence>MCDTLIIAGKEFKSRLFIGTGKFSSANLMKAAVAASESELATLALKRVNPDEKTEDIHAALRETGIELLPNTSGVRTAKEAVLAARLAREALGTHWIKLEIHPDPRYLLPDPVETLLAAEELVKQGFVVMPYIHADPVLCKRLEEVGVQCVMPLGAPIGSNKGLKTLDFLEIIIEQSNVPVIIDAGIGSPSHAAAAMETGADAVLVNTAIAVSDDPVAMAHAFRLAVKAGRMARNARLAPVKPHAEASSPLTSFLASAEPVLSGAEVLSHREATEKS</sequence>
<proteinExistence type="inferred from homology"/>
<feature type="binding site" evidence="13">
    <location>
        <position position="159"/>
    </location>
    <ligand>
        <name>1-deoxy-D-xylulose 5-phosphate</name>
        <dbReference type="ChEBI" id="CHEBI:57792"/>
    </ligand>
</feature>
<evidence type="ECO:0000256" key="7">
    <source>
        <dbReference type="ARBA" id="ARBA00022679"/>
    </source>
</evidence>
<comment type="subunit">
    <text evidence="12 13">Homotetramer. Forms heterodimers with either ThiH or ThiS.</text>
</comment>
<evidence type="ECO:0000256" key="11">
    <source>
        <dbReference type="ARBA" id="ARBA00060826"/>
    </source>
</evidence>
<dbReference type="GO" id="GO:0009229">
    <property type="term" value="P:thiamine diphosphate biosynthetic process"/>
    <property type="evidence" value="ECO:0007669"/>
    <property type="project" value="UniProtKB-UniRule"/>
</dbReference>
<gene>
    <name evidence="13" type="primary">thiG</name>
    <name evidence="15" type="ORF">IBL28_21165</name>
</gene>
<evidence type="ECO:0000256" key="10">
    <source>
        <dbReference type="ARBA" id="ARBA00049897"/>
    </source>
</evidence>
<feature type="binding site" evidence="13">
    <location>
        <begin position="185"/>
        <end position="186"/>
    </location>
    <ligand>
        <name>1-deoxy-D-xylulose 5-phosphate</name>
        <dbReference type="ChEBI" id="CHEBI:57792"/>
    </ligand>
</feature>
<evidence type="ECO:0000256" key="13">
    <source>
        <dbReference type="HAMAP-Rule" id="MF_00443"/>
    </source>
</evidence>
<comment type="function">
    <text evidence="1 13">Catalyzes the rearrangement of 1-deoxy-D-xylulose 5-phosphate (DXP) to produce the thiazole phosphate moiety of thiamine. Sulfur is provided by the thiocarboxylate moiety of the carrier protein ThiS. In vitro, sulfur can be provided by H(2)S.</text>
</comment>
<dbReference type="InterPro" id="IPR008867">
    <property type="entry name" value="ThiG"/>
</dbReference>
<evidence type="ECO:0000256" key="12">
    <source>
        <dbReference type="ARBA" id="ARBA00062692"/>
    </source>
</evidence>
<dbReference type="PANTHER" id="PTHR34266:SF2">
    <property type="entry name" value="THIAZOLE SYNTHASE"/>
    <property type="match status" value="1"/>
</dbReference>
<dbReference type="Pfam" id="PF05690">
    <property type="entry name" value="ThiG"/>
    <property type="match status" value="1"/>
</dbReference>